<protein>
    <submittedName>
        <fullName evidence="1">Uncharacterized protein</fullName>
    </submittedName>
</protein>
<gene>
    <name evidence="1" type="ORF">F2Q69_00059000</name>
</gene>
<evidence type="ECO:0000313" key="2">
    <source>
        <dbReference type="Proteomes" id="UP000712600"/>
    </source>
</evidence>
<dbReference type="AlphaFoldDB" id="A0A8S9RDT1"/>
<dbReference type="Proteomes" id="UP000712600">
    <property type="component" value="Unassembled WGS sequence"/>
</dbReference>
<accession>A0A8S9RDT1</accession>
<organism evidence="1 2">
    <name type="scientific">Brassica cretica</name>
    <name type="common">Mustard</name>
    <dbReference type="NCBI Taxonomy" id="69181"/>
    <lineage>
        <taxon>Eukaryota</taxon>
        <taxon>Viridiplantae</taxon>
        <taxon>Streptophyta</taxon>
        <taxon>Embryophyta</taxon>
        <taxon>Tracheophyta</taxon>
        <taxon>Spermatophyta</taxon>
        <taxon>Magnoliopsida</taxon>
        <taxon>eudicotyledons</taxon>
        <taxon>Gunneridae</taxon>
        <taxon>Pentapetalae</taxon>
        <taxon>rosids</taxon>
        <taxon>malvids</taxon>
        <taxon>Brassicales</taxon>
        <taxon>Brassicaceae</taxon>
        <taxon>Brassiceae</taxon>
        <taxon>Brassica</taxon>
    </lineage>
</organism>
<comment type="caution">
    <text evidence="1">The sequence shown here is derived from an EMBL/GenBank/DDBJ whole genome shotgun (WGS) entry which is preliminary data.</text>
</comment>
<reference evidence="1" key="1">
    <citation type="submission" date="2019-12" db="EMBL/GenBank/DDBJ databases">
        <title>Genome sequencing and annotation of Brassica cretica.</title>
        <authorList>
            <person name="Studholme D.J."/>
            <person name="Sarris P."/>
        </authorList>
    </citation>
    <scope>NUCLEOTIDE SEQUENCE</scope>
    <source>
        <strain evidence="1">PFS-109/04</strain>
        <tissue evidence="1">Leaf</tissue>
    </source>
</reference>
<proteinExistence type="predicted"/>
<evidence type="ECO:0000313" key="1">
    <source>
        <dbReference type="EMBL" id="KAF3570961.1"/>
    </source>
</evidence>
<name>A0A8S9RDT1_BRACR</name>
<sequence length="210" mass="24662">MEIHEPREDELHEGFTYEELLNMQRRDETYQHQAEATGERTRFSHSINRAIRPSIDEKPPSSIDIRPKQKSTLRENPNFDNQYLTPNKFGVFSDLDGYARAIDGHALQVSKEDIADILQMANGEDNLFMLQRTVPATQKVTKDVYDTSGGIDNRFKKKYRHPTRPSTDVNIPSSIDRRPEFGRRAFDHFGTRKFYWEEKDEYGVYRVQEM</sequence>
<dbReference type="EMBL" id="QGKX02000095">
    <property type="protein sequence ID" value="KAF3570961.1"/>
    <property type="molecule type" value="Genomic_DNA"/>
</dbReference>